<comment type="caution">
    <text evidence="1">The sequence shown here is derived from an EMBL/GenBank/DDBJ whole genome shotgun (WGS) entry which is preliminary data.</text>
</comment>
<reference evidence="1" key="1">
    <citation type="journal article" date="2014" name="Front. Microbiol.">
        <title>High frequency of phylogenetically diverse reductive dehalogenase-homologous genes in deep subseafloor sedimentary metagenomes.</title>
        <authorList>
            <person name="Kawai M."/>
            <person name="Futagami T."/>
            <person name="Toyoda A."/>
            <person name="Takaki Y."/>
            <person name="Nishi S."/>
            <person name="Hori S."/>
            <person name="Arai W."/>
            <person name="Tsubouchi T."/>
            <person name="Morono Y."/>
            <person name="Uchiyama I."/>
            <person name="Ito T."/>
            <person name="Fujiyama A."/>
            <person name="Inagaki F."/>
            <person name="Takami H."/>
        </authorList>
    </citation>
    <scope>NUCLEOTIDE SEQUENCE</scope>
    <source>
        <strain evidence="1">Expedition CK06-06</strain>
    </source>
</reference>
<organism evidence="1">
    <name type="scientific">marine sediment metagenome</name>
    <dbReference type="NCBI Taxonomy" id="412755"/>
    <lineage>
        <taxon>unclassified sequences</taxon>
        <taxon>metagenomes</taxon>
        <taxon>ecological metagenomes</taxon>
    </lineage>
</organism>
<dbReference type="EMBL" id="BARW01003852">
    <property type="protein sequence ID" value="GAI71344.1"/>
    <property type="molecule type" value="Genomic_DNA"/>
</dbReference>
<evidence type="ECO:0000313" key="1">
    <source>
        <dbReference type="EMBL" id="GAI71344.1"/>
    </source>
</evidence>
<proteinExistence type="predicted"/>
<dbReference type="AlphaFoldDB" id="X1SU45"/>
<sequence length="43" mass="4177">MGAGGVASDGGISAPVDSIIRGAIRLPNYDGIEGSQAVDNFGA</sequence>
<protein>
    <submittedName>
        <fullName evidence="1">Uncharacterized protein</fullName>
    </submittedName>
</protein>
<name>X1SU45_9ZZZZ</name>
<gene>
    <name evidence="1" type="ORF">S12H4_09474</name>
</gene>
<accession>X1SU45</accession>